<feature type="region of interest" description="Disordered" evidence="1">
    <location>
        <begin position="1"/>
        <end position="24"/>
    </location>
</feature>
<organism evidence="2 3">
    <name type="scientific">Gilliamella apicola</name>
    <dbReference type="NCBI Taxonomy" id="1196095"/>
    <lineage>
        <taxon>Bacteria</taxon>
        <taxon>Pseudomonadati</taxon>
        <taxon>Pseudomonadota</taxon>
        <taxon>Gammaproteobacteria</taxon>
        <taxon>Orbales</taxon>
        <taxon>Orbaceae</taxon>
        <taxon>Gilliamella</taxon>
    </lineage>
</organism>
<dbReference type="EMBL" id="QGLP01000005">
    <property type="protein sequence ID" value="PXZ04229.1"/>
    <property type="molecule type" value="Genomic_DNA"/>
</dbReference>
<comment type="caution">
    <text evidence="2">The sequence shown here is derived from an EMBL/GenBank/DDBJ whole genome shotgun (WGS) entry which is preliminary data.</text>
</comment>
<evidence type="ECO:0000256" key="1">
    <source>
        <dbReference type="SAM" id="MobiDB-lite"/>
    </source>
</evidence>
<dbReference type="RefSeq" id="WP_110423567.1">
    <property type="nucleotide sequence ID" value="NZ_QGLP01000005.1"/>
</dbReference>
<dbReference type="Proteomes" id="UP000247483">
    <property type="component" value="Unassembled WGS sequence"/>
</dbReference>
<dbReference type="AlphaFoldDB" id="A0A2V4DXN3"/>
<evidence type="ECO:0000313" key="3">
    <source>
        <dbReference type="Proteomes" id="UP000247483"/>
    </source>
</evidence>
<evidence type="ECO:0000313" key="2">
    <source>
        <dbReference type="EMBL" id="PXZ04229.1"/>
    </source>
</evidence>
<protein>
    <submittedName>
        <fullName evidence="2">Uncharacterized protein</fullName>
    </submittedName>
</protein>
<dbReference type="Gene3D" id="3.40.190.290">
    <property type="match status" value="1"/>
</dbReference>
<sequence>MADINDSNGDFGRQIMSSHGGVSKQPDFIIGYDIKGGRLSPIRDNYKIKDLNIYAIYANRKLLPLRTSCLINFLIIDLKNLQW</sequence>
<accession>A0A2V4DXN3</accession>
<proteinExistence type="predicted"/>
<name>A0A2V4DXN3_9GAMM</name>
<reference evidence="2 3" key="1">
    <citation type="submission" date="2018-05" db="EMBL/GenBank/DDBJ databases">
        <title>Reference genomes for bee gut microbiota database.</title>
        <authorList>
            <person name="Ellegaard K.M."/>
        </authorList>
    </citation>
    <scope>NUCLEOTIDE SEQUENCE [LARGE SCALE GENOMIC DNA]</scope>
    <source>
        <strain evidence="2 3">ESL0177</strain>
    </source>
</reference>
<gene>
    <name evidence="2" type="ORF">DKK79_07645</name>
</gene>